<reference evidence="2 3" key="2">
    <citation type="submission" date="2020-08" db="EMBL/GenBank/DDBJ databases">
        <title>Adhaeribacter dokdonensis sp. nov., isolated from the rhizosphere of Elymus tsukushiensis, a plant native to the Dokdo Islands, Republic of Korea.</title>
        <authorList>
            <person name="Ghim S.Y."/>
        </authorList>
    </citation>
    <scope>NUCLEOTIDE SEQUENCE [LARGE SCALE GENOMIC DNA]</scope>
    <source>
        <strain evidence="2 3">KUDC8001</strain>
        <plasmid evidence="2 3">unnamed</plasmid>
    </source>
</reference>
<evidence type="ECO:0000313" key="2">
    <source>
        <dbReference type="EMBL" id="QMU26573.1"/>
    </source>
</evidence>
<proteinExistence type="predicted"/>
<geneLocation type="plasmid" evidence="2 3">
    <name>unnamed</name>
</geneLocation>
<name>A0A7L7L1A4_9BACT</name>
<dbReference type="EMBL" id="CP055152">
    <property type="protein sequence ID" value="QMU26573.1"/>
    <property type="molecule type" value="Genomic_DNA"/>
</dbReference>
<feature type="domain" description="MobA/VirD2-like nuclease" evidence="1">
    <location>
        <begin position="70"/>
        <end position="179"/>
    </location>
</feature>
<keyword evidence="2" id="KW-0614">Plasmid</keyword>
<evidence type="ECO:0000259" key="1">
    <source>
        <dbReference type="Pfam" id="PF03432"/>
    </source>
</evidence>
<accession>A0A7L7L1A4</accession>
<reference evidence="2 3" key="1">
    <citation type="submission" date="2020-06" db="EMBL/GenBank/DDBJ databases">
        <authorList>
            <person name="Hwang Y.J."/>
        </authorList>
    </citation>
    <scope>NUCLEOTIDE SEQUENCE [LARGE SCALE GENOMIC DNA]</scope>
    <source>
        <strain evidence="2 3">KUDC8001</strain>
        <plasmid evidence="2 3">unnamed</plasmid>
    </source>
</reference>
<dbReference type="Pfam" id="PF03432">
    <property type="entry name" value="Relaxase"/>
    <property type="match status" value="1"/>
</dbReference>
<protein>
    <submittedName>
        <fullName evidence="2">Relaxase/mobilization nuclease domain-containing protein</fullName>
    </submittedName>
</protein>
<organism evidence="2 3">
    <name type="scientific">Adhaeribacter radiodurans</name>
    <dbReference type="NCBI Taxonomy" id="2745197"/>
    <lineage>
        <taxon>Bacteria</taxon>
        <taxon>Pseudomonadati</taxon>
        <taxon>Bacteroidota</taxon>
        <taxon>Cytophagia</taxon>
        <taxon>Cytophagales</taxon>
        <taxon>Hymenobacteraceae</taxon>
        <taxon>Adhaeribacter</taxon>
    </lineage>
</organism>
<dbReference type="AlphaFoldDB" id="A0A7L7L1A4"/>
<dbReference type="RefSeq" id="WP_182411392.1">
    <property type="nucleotide sequence ID" value="NZ_CP055152.1"/>
</dbReference>
<evidence type="ECO:0000313" key="3">
    <source>
        <dbReference type="Proteomes" id="UP000514509"/>
    </source>
</evidence>
<dbReference type="Proteomes" id="UP000514509">
    <property type="component" value="Plasmid unnamed"/>
</dbReference>
<sequence length="559" mass="63831">MRNVYIIFMQCSLCNIHCLMLVVKFINWKCMIVKILSSAGSFSGVEYNENKVSLGTAEPLAEENFGLLELNGSVRSRAVHEYQQFFKAWSTTERGMIDKPQFHAVISCEGREYSGLELKAIAEQYLEKMGYKNNPYLIYFHKDTANNHVHIVSSRVDESGRKINDSFERHRSQAAIKKILGKGLGQQPVEQVTKSLCYNFSSEAQFKMLLESQGLTVTVKAEDYQFIRGGQVQHSISKTQVDDKIKNYVEPTDRRRQLKALFIKYKPALTPEKFSEFMQSKFGVEIVFHTGKGKNIPYGYTIIDHAKEQVFKGSQVMPLAALLTLPTRQDQLKAGAEVIDTLANEENNKGLRYREVKAQLLKLGFELNSNGVVRIWGEKETSFSVSKERMKQLLYNDRLFEAQKFTTTTPDEVEVICKAMFLRKEDAKVLSQLISGEKNKHGEQTMILSDKLNSLLATGKDLGDIAKENKYSFARKANTVYLIDQKNHTLYNMAQLMSTAPDYSTVEVFDCNRINQIQHSPQLEYSSGTFAEVAGLVLEVLKDNPEEYPEKKRKRKRKD</sequence>
<dbReference type="InterPro" id="IPR005094">
    <property type="entry name" value="Endonuclease_MobA/VirD2"/>
</dbReference>
<dbReference type="KEGG" id="add:HUW48_00435"/>
<keyword evidence="3" id="KW-1185">Reference proteome</keyword>
<gene>
    <name evidence="2" type="ORF">HUW48_00435</name>
</gene>